<dbReference type="PANTHER" id="PTHR30353">
    <property type="entry name" value="INNER MEMBRANE PROTEIN DEDA-RELATED"/>
    <property type="match status" value="1"/>
</dbReference>
<comment type="caution">
    <text evidence="9">The sequence shown here is derived from an EMBL/GenBank/DDBJ whole genome shotgun (WGS) entry which is preliminary data.</text>
</comment>
<evidence type="ECO:0000259" key="8">
    <source>
        <dbReference type="Pfam" id="PF09335"/>
    </source>
</evidence>
<dbReference type="InterPro" id="IPR032818">
    <property type="entry name" value="DedA-like"/>
</dbReference>
<evidence type="ECO:0000313" key="10">
    <source>
        <dbReference type="Proteomes" id="UP000741013"/>
    </source>
</evidence>
<evidence type="ECO:0000313" key="9">
    <source>
        <dbReference type="EMBL" id="MBP2183074.1"/>
    </source>
</evidence>
<organism evidence="9 10">
    <name type="scientific">Amycolatopsis magusensis</name>
    <dbReference type="NCBI Taxonomy" id="882444"/>
    <lineage>
        <taxon>Bacteria</taxon>
        <taxon>Bacillati</taxon>
        <taxon>Actinomycetota</taxon>
        <taxon>Actinomycetes</taxon>
        <taxon>Pseudonocardiales</taxon>
        <taxon>Pseudonocardiaceae</taxon>
        <taxon>Amycolatopsis</taxon>
    </lineage>
</organism>
<reference evidence="9 10" key="1">
    <citation type="submission" date="2021-03" db="EMBL/GenBank/DDBJ databases">
        <title>Sequencing the genomes of 1000 actinobacteria strains.</title>
        <authorList>
            <person name="Klenk H.-P."/>
        </authorList>
    </citation>
    <scope>NUCLEOTIDE SEQUENCE [LARGE SCALE GENOMIC DNA]</scope>
    <source>
        <strain evidence="9 10">DSM 45510</strain>
    </source>
</reference>
<gene>
    <name evidence="9" type="ORF">JOM49_004600</name>
</gene>
<accession>A0ABS4PUH6</accession>
<keyword evidence="4" id="KW-0812">Transmembrane</keyword>
<evidence type="ECO:0000256" key="2">
    <source>
        <dbReference type="ARBA" id="ARBA00010792"/>
    </source>
</evidence>
<protein>
    <submittedName>
        <fullName evidence="9">Membrane protein DedA with SNARE-associated domain</fullName>
    </submittedName>
</protein>
<evidence type="ECO:0000256" key="1">
    <source>
        <dbReference type="ARBA" id="ARBA00004651"/>
    </source>
</evidence>
<evidence type="ECO:0000256" key="3">
    <source>
        <dbReference type="ARBA" id="ARBA00022475"/>
    </source>
</evidence>
<dbReference type="EMBL" id="JAGGMS010000001">
    <property type="protein sequence ID" value="MBP2183074.1"/>
    <property type="molecule type" value="Genomic_DNA"/>
</dbReference>
<comment type="similarity">
    <text evidence="2 7">Belongs to the DedA family.</text>
</comment>
<evidence type="ECO:0000256" key="4">
    <source>
        <dbReference type="ARBA" id="ARBA00022692"/>
    </source>
</evidence>
<sequence>MAVTAAVLGAQLAYLEGRRCGLRASAGESATRAGTGRSRSPRYGLPGVIAGRFLAGARTVVPRVAGSTTKPYQRFSAGSACAAVVWASAELLAGHAAASLTWAR</sequence>
<keyword evidence="5" id="KW-1133">Transmembrane helix</keyword>
<evidence type="ECO:0000256" key="7">
    <source>
        <dbReference type="RuleBase" id="RU367016"/>
    </source>
</evidence>
<dbReference type="PANTHER" id="PTHR30353:SF0">
    <property type="entry name" value="TRANSMEMBRANE PROTEIN"/>
    <property type="match status" value="1"/>
</dbReference>
<evidence type="ECO:0000256" key="6">
    <source>
        <dbReference type="ARBA" id="ARBA00023136"/>
    </source>
</evidence>
<keyword evidence="10" id="KW-1185">Reference proteome</keyword>
<dbReference type="RefSeq" id="WP_308158843.1">
    <property type="nucleotide sequence ID" value="NZ_JAGGMS010000001.1"/>
</dbReference>
<dbReference type="Proteomes" id="UP000741013">
    <property type="component" value="Unassembled WGS sequence"/>
</dbReference>
<dbReference type="Pfam" id="PF09335">
    <property type="entry name" value="VTT_dom"/>
    <property type="match status" value="1"/>
</dbReference>
<evidence type="ECO:0000256" key="5">
    <source>
        <dbReference type="ARBA" id="ARBA00022989"/>
    </source>
</evidence>
<feature type="domain" description="VTT" evidence="8">
    <location>
        <begin position="2"/>
        <end position="95"/>
    </location>
</feature>
<keyword evidence="3 7" id="KW-1003">Cell membrane</keyword>
<name>A0ABS4PUH6_9PSEU</name>
<keyword evidence="6" id="KW-0472">Membrane</keyword>
<dbReference type="InterPro" id="IPR032816">
    <property type="entry name" value="VTT_dom"/>
</dbReference>
<proteinExistence type="inferred from homology"/>
<comment type="subcellular location">
    <subcellularLocation>
        <location evidence="1 7">Cell membrane</location>
        <topology evidence="1 7">Multi-pass membrane protein</topology>
    </subcellularLocation>
</comment>